<feature type="repeat" description="ANK" evidence="3">
    <location>
        <begin position="259"/>
        <end position="291"/>
    </location>
</feature>
<feature type="repeat" description="ANK" evidence="3">
    <location>
        <begin position="292"/>
        <end position="324"/>
    </location>
</feature>
<dbReference type="Pfam" id="PF12796">
    <property type="entry name" value="Ank_2"/>
    <property type="match status" value="1"/>
</dbReference>
<dbReference type="Pfam" id="PF00023">
    <property type="entry name" value="Ank"/>
    <property type="match status" value="2"/>
</dbReference>
<name>A0A812RE77_9DINO</name>
<keyword evidence="1" id="KW-0677">Repeat</keyword>
<feature type="repeat" description="ANK" evidence="3">
    <location>
        <begin position="226"/>
        <end position="258"/>
    </location>
</feature>
<feature type="repeat" description="ANK" evidence="3">
    <location>
        <begin position="193"/>
        <end position="225"/>
    </location>
</feature>
<evidence type="ECO:0000313" key="5">
    <source>
        <dbReference type="Proteomes" id="UP000604046"/>
    </source>
</evidence>
<dbReference type="InterPro" id="IPR002110">
    <property type="entry name" value="Ankyrin_rpt"/>
</dbReference>
<accession>A0A812RE77</accession>
<dbReference type="SMART" id="SM00248">
    <property type="entry name" value="ANK"/>
    <property type="match status" value="7"/>
</dbReference>
<dbReference type="OrthoDB" id="448455at2759"/>
<dbReference type="PANTHER" id="PTHR24171:SF10">
    <property type="entry name" value="ANKYRIN REPEAT DOMAIN-CONTAINING PROTEIN 29-LIKE"/>
    <property type="match status" value="1"/>
</dbReference>
<dbReference type="Gene3D" id="1.25.40.20">
    <property type="entry name" value="Ankyrin repeat-containing domain"/>
    <property type="match status" value="4"/>
</dbReference>
<evidence type="ECO:0000256" key="3">
    <source>
        <dbReference type="PROSITE-ProRule" id="PRU00023"/>
    </source>
</evidence>
<dbReference type="Pfam" id="PF13637">
    <property type="entry name" value="Ank_4"/>
    <property type="match status" value="1"/>
</dbReference>
<feature type="repeat" description="ANK" evidence="3">
    <location>
        <begin position="117"/>
        <end position="149"/>
    </location>
</feature>
<evidence type="ECO:0000313" key="4">
    <source>
        <dbReference type="EMBL" id="CAE7431530.1"/>
    </source>
</evidence>
<keyword evidence="5" id="KW-1185">Reference proteome</keyword>
<feature type="repeat" description="ANK" evidence="3">
    <location>
        <begin position="325"/>
        <end position="357"/>
    </location>
</feature>
<sequence>MLRVIQMSGEEVAAVPLEEVSSMKALKQLLNLLNHQYGLPPRFRQRLLLNGTDAILDDNAELHASMNSLVLQILKTPLRSPSPRAATVLTLGARHVSPAQVEFLLLRPQDPDLEDAHGKTPLVAASVFGRLENARLLLEARADIHKAGKFRQAAGQPPCVVQPLWAASHQGHVDLVQLLLEASAYKDWAEDRQGRTALIVASDKGNSETAKVLLGAGADRDLAMNQGFTALMLASQKGHSNTAKVLLDAGAKKDLATDHGVTALIVASLNGHSQTVRVLLEAGADTDLADSEGCTALILASGKGHLETVLLLLEAGASKDLARNMGYTALILASARGRVEVARLLVEAGADKDRTSHVMPELLVFCCWRPARTRTWPTTKAGRL</sequence>
<dbReference type="Proteomes" id="UP000604046">
    <property type="component" value="Unassembled WGS sequence"/>
</dbReference>
<dbReference type="SUPFAM" id="SSF48403">
    <property type="entry name" value="Ankyrin repeat"/>
    <property type="match status" value="1"/>
</dbReference>
<dbReference type="EMBL" id="CAJNDS010002324">
    <property type="protein sequence ID" value="CAE7431530.1"/>
    <property type="molecule type" value="Genomic_DNA"/>
</dbReference>
<gene>
    <name evidence="4" type="primary">ANKRD50</name>
    <name evidence="4" type="ORF">SNAT2548_LOCUS23454</name>
</gene>
<dbReference type="PROSITE" id="PS50297">
    <property type="entry name" value="ANK_REP_REGION"/>
    <property type="match status" value="6"/>
</dbReference>
<reference evidence="4" key="1">
    <citation type="submission" date="2021-02" db="EMBL/GenBank/DDBJ databases">
        <authorList>
            <person name="Dougan E. K."/>
            <person name="Rhodes N."/>
            <person name="Thang M."/>
            <person name="Chan C."/>
        </authorList>
    </citation>
    <scope>NUCLEOTIDE SEQUENCE</scope>
</reference>
<proteinExistence type="predicted"/>
<evidence type="ECO:0000256" key="2">
    <source>
        <dbReference type="ARBA" id="ARBA00023043"/>
    </source>
</evidence>
<organism evidence="4 5">
    <name type="scientific">Symbiodinium natans</name>
    <dbReference type="NCBI Taxonomy" id="878477"/>
    <lineage>
        <taxon>Eukaryota</taxon>
        <taxon>Sar</taxon>
        <taxon>Alveolata</taxon>
        <taxon>Dinophyceae</taxon>
        <taxon>Suessiales</taxon>
        <taxon>Symbiodiniaceae</taxon>
        <taxon>Symbiodinium</taxon>
    </lineage>
</organism>
<protein>
    <submittedName>
        <fullName evidence="4">ANKRD50 protein</fullName>
    </submittedName>
</protein>
<comment type="caution">
    <text evidence="4">The sequence shown here is derived from an EMBL/GenBank/DDBJ whole genome shotgun (WGS) entry which is preliminary data.</text>
</comment>
<keyword evidence="2 3" id="KW-0040">ANK repeat</keyword>
<dbReference type="PROSITE" id="PS50088">
    <property type="entry name" value="ANK_REPEAT"/>
    <property type="match status" value="6"/>
</dbReference>
<dbReference type="AlphaFoldDB" id="A0A812RE77"/>
<dbReference type="InterPro" id="IPR036770">
    <property type="entry name" value="Ankyrin_rpt-contain_sf"/>
</dbReference>
<evidence type="ECO:0000256" key="1">
    <source>
        <dbReference type="ARBA" id="ARBA00022737"/>
    </source>
</evidence>
<dbReference type="PANTHER" id="PTHR24171">
    <property type="entry name" value="ANKYRIN REPEAT DOMAIN-CONTAINING PROTEIN 39-RELATED"/>
    <property type="match status" value="1"/>
</dbReference>